<evidence type="ECO:0000256" key="1">
    <source>
        <dbReference type="SAM" id="MobiDB-lite"/>
    </source>
</evidence>
<dbReference type="Proteomes" id="UP000636800">
    <property type="component" value="Unassembled WGS sequence"/>
</dbReference>
<dbReference type="GO" id="GO:0005634">
    <property type="term" value="C:nucleus"/>
    <property type="evidence" value="ECO:0007669"/>
    <property type="project" value="TreeGrafter"/>
</dbReference>
<dbReference type="GO" id="GO:0042138">
    <property type="term" value="P:meiotic DNA double-strand break formation"/>
    <property type="evidence" value="ECO:0007669"/>
    <property type="project" value="TreeGrafter"/>
</dbReference>
<keyword evidence="3" id="KW-1185">Reference proteome</keyword>
<dbReference type="EMBL" id="JADCNL010000004">
    <property type="protein sequence ID" value="KAG0484412.1"/>
    <property type="molecule type" value="Genomic_DNA"/>
</dbReference>
<evidence type="ECO:0000313" key="3">
    <source>
        <dbReference type="Proteomes" id="UP000636800"/>
    </source>
</evidence>
<dbReference type="GO" id="GO:0070192">
    <property type="term" value="P:chromosome organization involved in meiotic cell cycle"/>
    <property type="evidence" value="ECO:0007669"/>
    <property type="project" value="InterPro"/>
</dbReference>
<feature type="compositionally biased region" description="Basic and acidic residues" evidence="1">
    <location>
        <begin position="90"/>
        <end position="106"/>
    </location>
</feature>
<dbReference type="PANTHER" id="PTHR37695">
    <property type="entry name" value="RECOMBINATION INITIATION DEFECTS 3-RELATED"/>
    <property type="match status" value="1"/>
</dbReference>
<dbReference type="InterPro" id="IPR034546">
    <property type="entry name" value="PAIR1"/>
</dbReference>
<gene>
    <name evidence="2" type="ORF">HPP92_008491</name>
</gene>
<dbReference type="AlphaFoldDB" id="A0A835RDT0"/>
<proteinExistence type="predicted"/>
<reference evidence="2 3" key="1">
    <citation type="journal article" date="2020" name="Nat. Food">
        <title>A phased Vanilla planifolia genome enables genetic improvement of flavour and production.</title>
        <authorList>
            <person name="Hasing T."/>
            <person name="Tang H."/>
            <person name="Brym M."/>
            <person name="Khazi F."/>
            <person name="Huang T."/>
            <person name="Chambers A.H."/>
        </authorList>
    </citation>
    <scope>NUCLEOTIDE SEQUENCE [LARGE SCALE GENOMIC DNA]</scope>
    <source>
        <tissue evidence="2">Leaf</tissue>
    </source>
</reference>
<sequence>MLQFQVSLFSTASGQILSIGGMRLNINKACDLSAISVLPPHSRGLSAMNAVVDASGLGRNQASQLRSQSQQSFSQGVSLSQISQNSFEDNLGKDPNFDSQEREKSSKKLSAIAPLMTTRDDSQIQLSRTSNNVMRRWGTTMASDNRCQVSEELEIRLRFLESSLNKWGMILDALQSDVMHLNRAVKEVSLDVETIRQKMNILDNSMQQVLKEEESIKAFLDGSMKSISDQMMKEVDRNKINDIATAIPTLPKQIEAQLHGFQREIYVIITKSIEVLTNNMKFAINNFSEAISSREANSCIPIRRQQNSQKSECHLIRSTFSSLDHTRKVAVLKKEENALNVLKSQMNNSSKSTAVKHSLVPLVQQEQIIIESDNEDDGSLCCIPVKKEKGALSKENQLDNEAKEETLRILQKARKRKRRQSNYICIM</sequence>
<name>A0A835RDT0_VANPL</name>
<organism evidence="2 3">
    <name type="scientific">Vanilla planifolia</name>
    <name type="common">Vanilla</name>
    <dbReference type="NCBI Taxonomy" id="51239"/>
    <lineage>
        <taxon>Eukaryota</taxon>
        <taxon>Viridiplantae</taxon>
        <taxon>Streptophyta</taxon>
        <taxon>Embryophyta</taxon>
        <taxon>Tracheophyta</taxon>
        <taxon>Spermatophyta</taxon>
        <taxon>Magnoliopsida</taxon>
        <taxon>Liliopsida</taxon>
        <taxon>Asparagales</taxon>
        <taxon>Orchidaceae</taxon>
        <taxon>Vanilloideae</taxon>
        <taxon>Vanilleae</taxon>
        <taxon>Vanilla</taxon>
    </lineage>
</organism>
<protein>
    <submittedName>
        <fullName evidence="2">Uncharacterized protein</fullName>
    </submittedName>
</protein>
<dbReference type="PANTHER" id="PTHR37695:SF1">
    <property type="entry name" value="RECOMBINATION INITIATION DEFECTS 3-RELATED"/>
    <property type="match status" value="1"/>
</dbReference>
<feature type="region of interest" description="Disordered" evidence="1">
    <location>
        <begin position="88"/>
        <end position="109"/>
    </location>
</feature>
<dbReference type="GO" id="GO:0009553">
    <property type="term" value="P:embryo sac development"/>
    <property type="evidence" value="ECO:0007669"/>
    <property type="project" value="TreeGrafter"/>
</dbReference>
<comment type="caution">
    <text evidence="2">The sequence shown here is derived from an EMBL/GenBank/DDBJ whole genome shotgun (WGS) entry which is preliminary data.</text>
</comment>
<evidence type="ECO:0000313" key="2">
    <source>
        <dbReference type="EMBL" id="KAG0484412.1"/>
    </source>
</evidence>
<dbReference type="GO" id="GO:0009556">
    <property type="term" value="P:microsporogenesis"/>
    <property type="evidence" value="ECO:0007669"/>
    <property type="project" value="TreeGrafter"/>
</dbReference>
<accession>A0A835RDT0</accession>
<dbReference type="OrthoDB" id="783285at2759"/>